<dbReference type="Gene3D" id="3.30.1380.10">
    <property type="match status" value="1"/>
</dbReference>
<evidence type="ECO:0000256" key="3">
    <source>
        <dbReference type="ARBA" id="ARBA00022723"/>
    </source>
</evidence>
<gene>
    <name evidence="9" type="ORF">C7455_10893</name>
</gene>
<dbReference type="InterPro" id="IPR009045">
    <property type="entry name" value="Zn_M74/Hedgehog-like"/>
</dbReference>
<keyword evidence="7" id="KW-0482">Metalloprotease</keyword>
<keyword evidence="6" id="KW-0224">Dipeptidase</keyword>
<dbReference type="PANTHER" id="PTHR43126">
    <property type="entry name" value="D-ALANYL-D-ALANINE DIPEPTIDASE"/>
    <property type="match status" value="1"/>
</dbReference>
<dbReference type="OrthoDB" id="9801430at2"/>
<keyword evidence="5" id="KW-0862">Zinc</keyword>
<keyword evidence="3" id="KW-0479">Metal-binding</keyword>
<dbReference type="GO" id="GO:0160237">
    <property type="term" value="F:D-Ala-D-Ala dipeptidase activity"/>
    <property type="evidence" value="ECO:0007669"/>
    <property type="project" value="UniProtKB-EC"/>
</dbReference>
<dbReference type="GO" id="GO:0006508">
    <property type="term" value="P:proteolysis"/>
    <property type="evidence" value="ECO:0007669"/>
    <property type="project" value="UniProtKB-KW"/>
</dbReference>
<dbReference type="RefSeq" id="WP_109669695.1">
    <property type="nucleotide sequence ID" value="NZ_QGGW01000008.1"/>
</dbReference>
<evidence type="ECO:0000256" key="1">
    <source>
        <dbReference type="ARBA" id="ARBA00001362"/>
    </source>
</evidence>
<accession>A0A316GGP9</accession>
<dbReference type="GO" id="GO:0071555">
    <property type="term" value="P:cell wall organization"/>
    <property type="evidence" value="ECO:0007669"/>
    <property type="project" value="UniProtKB-KW"/>
</dbReference>
<dbReference type="AlphaFoldDB" id="A0A316GGP9"/>
<evidence type="ECO:0000313" key="10">
    <source>
        <dbReference type="Proteomes" id="UP000245708"/>
    </source>
</evidence>
<dbReference type="PANTHER" id="PTHR43126:SF1">
    <property type="entry name" value="D-ALANYL-D-ALANINE DIPEPTIDASE"/>
    <property type="match status" value="1"/>
</dbReference>
<proteinExistence type="predicted"/>
<evidence type="ECO:0000256" key="5">
    <source>
        <dbReference type="ARBA" id="ARBA00022833"/>
    </source>
</evidence>
<organism evidence="9 10">
    <name type="scientific">Roseicyclus mahoneyensis</name>
    <dbReference type="NCBI Taxonomy" id="164332"/>
    <lineage>
        <taxon>Bacteria</taxon>
        <taxon>Pseudomonadati</taxon>
        <taxon>Pseudomonadota</taxon>
        <taxon>Alphaproteobacteria</taxon>
        <taxon>Rhodobacterales</taxon>
        <taxon>Roseobacteraceae</taxon>
        <taxon>Roseicyclus</taxon>
    </lineage>
</organism>
<dbReference type="InterPro" id="IPR000755">
    <property type="entry name" value="A_A_dipeptidase"/>
</dbReference>
<evidence type="ECO:0000256" key="4">
    <source>
        <dbReference type="ARBA" id="ARBA00022801"/>
    </source>
</evidence>
<dbReference type="SUPFAM" id="SSF55166">
    <property type="entry name" value="Hedgehog/DD-peptidase"/>
    <property type="match status" value="1"/>
</dbReference>
<protein>
    <submittedName>
        <fullName evidence="9">D-alanyl-D-alanine dipeptidase</fullName>
    </submittedName>
</protein>
<dbReference type="GO" id="GO:0046872">
    <property type="term" value="F:metal ion binding"/>
    <property type="evidence" value="ECO:0007669"/>
    <property type="project" value="UniProtKB-KW"/>
</dbReference>
<dbReference type="GO" id="GO:0008237">
    <property type="term" value="F:metallopeptidase activity"/>
    <property type="evidence" value="ECO:0007669"/>
    <property type="project" value="UniProtKB-KW"/>
</dbReference>
<reference evidence="9 10" key="1">
    <citation type="submission" date="2018-05" db="EMBL/GenBank/DDBJ databases">
        <title>Genomic Encyclopedia of Type Strains, Phase IV (KMG-IV): sequencing the most valuable type-strain genomes for metagenomic binning, comparative biology and taxonomic classification.</title>
        <authorList>
            <person name="Goeker M."/>
        </authorList>
    </citation>
    <scope>NUCLEOTIDE SEQUENCE [LARGE SCALE GENOMIC DNA]</scope>
    <source>
        <strain evidence="9 10">DSM 16097</strain>
    </source>
</reference>
<comment type="catalytic activity">
    <reaction evidence="1">
        <text>D-alanyl-D-alanine + H2O = 2 D-alanine</text>
        <dbReference type="Rhea" id="RHEA:20661"/>
        <dbReference type="ChEBI" id="CHEBI:15377"/>
        <dbReference type="ChEBI" id="CHEBI:57416"/>
        <dbReference type="ChEBI" id="CHEBI:57822"/>
        <dbReference type="EC" id="3.4.13.22"/>
    </reaction>
</comment>
<evidence type="ECO:0000256" key="8">
    <source>
        <dbReference type="ARBA" id="ARBA00023316"/>
    </source>
</evidence>
<comment type="caution">
    <text evidence="9">The sequence shown here is derived from an EMBL/GenBank/DDBJ whole genome shotgun (WGS) entry which is preliminary data.</text>
</comment>
<dbReference type="Pfam" id="PF01427">
    <property type="entry name" value="Peptidase_M15"/>
    <property type="match status" value="1"/>
</dbReference>
<evidence type="ECO:0000256" key="6">
    <source>
        <dbReference type="ARBA" id="ARBA00022997"/>
    </source>
</evidence>
<dbReference type="Proteomes" id="UP000245708">
    <property type="component" value="Unassembled WGS sequence"/>
</dbReference>
<dbReference type="EMBL" id="QGGW01000008">
    <property type="protein sequence ID" value="PWK59325.1"/>
    <property type="molecule type" value="Genomic_DNA"/>
</dbReference>
<sequence>MTPVHLTQITQTRHLRIAENLPRDARWLLPDIHSRLHRAAEALPEGMTLLVIEAFRTQARQFALWNARLAQLARLAALDAVQAAMSAGTDPAGAIASVRSAPDDIGALRRATRVTVADPVDTPSGHQCGSAVDVTILGAGGPLDMGTQWADFAEITATVNPLRTHSPDITPEQAANRAILLGVMEGQGLVNYPEEWWHFSYGDALWHEVMTARGGAPGPVVHRPIFDNPAFSHHRAD</sequence>
<evidence type="ECO:0000256" key="7">
    <source>
        <dbReference type="ARBA" id="ARBA00023049"/>
    </source>
</evidence>
<evidence type="ECO:0000313" key="9">
    <source>
        <dbReference type="EMBL" id="PWK59325.1"/>
    </source>
</evidence>
<keyword evidence="10" id="KW-1185">Reference proteome</keyword>
<name>A0A316GGP9_9RHOB</name>
<keyword evidence="8" id="KW-0961">Cell wall biogenesis/degradation</keyword>
<keyword evidence="2" id="KW-0645">Protease</keyword>
<keyword evidence="4" id="KW-0378">Hydrolase</keyword>
<evidence type="ECO:0000256" key="2">
    <source>
        <dbReference type="ARBA" id="ARBA00022670"/>
    </source>
</evidence>